<evidence type="ECO:0000313" key="2">
    <source>
        <dbReference type="EMBL" id="CAD7645480.1"/>
    </source>
</evidence>
<feature type="region of interest" description="Disordered" evidence="1">
    <location>
        <begin position="1"/>
        <end position="60"/>
    </location>
</feature>
<reference evidence="2" key="1">
    <citation type="submission" date="2020-11" db="EMBL/GenBank/DDBJ databases">
        <authorList>
            <person name="Tran Van P."/>
        </authorList>
    </citation>
    <scope>NUCLEOTIDE SEQUENCE</scope>
</reference>
<protein>
    <submittedName>
        <fullName evidence="2">Uncharacterized protein</fullName>
    </submittedName>
</protein>
<evidence type="ECO:0000313" key="3">
    <source>
        <dbReference type="Proteomes" id="UP000728032"/>
    </source>
</evidence>
<dbReference type="EMBL" id="CAJPVJ010002041">
    <property type="protein sequence ID" value="CAG2165691.1"/>
    <property type="molecule type" value="Genomic_DNA"/>
</dbReference>
<dbReference type="EMBL" id="OC916866">
    <property type="protein sequence ID" value="CAD7645480.1"/>
    <property type="molecule type" value="Genomic_DNA"/>
</dbReference>
<dbReference type="Proteomes" id="UP000728032">
    <property type="component" value="Unassembled WGS sequence"/>
</dbReference>
<keyword evidence="3" id="KW-1185">Reference proteome</keyword>
<proteinExistence type="predicted"/>
<evidence type="ECO:0000256" key="1">
    <source>
        <dbReference type="SAM" id="MobiDB-lite"/>
    </source>
</evidence>
<organism evidence="2">
    <name type="scientific">Oppiella nova</name>
    <dbReference type="NCBI Taxonomy" id="334625"/>
    <lineage>
        <taxon>Eukaryota</taxon>
        <taxon>Metazoa</taxon>
        <taxon>Ecdysozoa</taxon>
        <taxon>Arthropoda</taxon>
        <taxon>Chelicerata</taxon>
        <taxon>Arachnida</taxon>
        <taxon>Acari</taxon>
        <taxon>Acariformes</taxon>
        <taxon>Sarcoptiformes</taxon>
        <taxon>Oribatida</taxon>
        <taxon>Brachypylina</taxon>
        <taxon>Oppioidea</taxon>
        <taxon>Oppiidae</taxon>
        <taxon>Oppiella</taxon>
    </lineage>
</organism>
<sequence length="60" mass="6595">MGGPVELKSDKNANICQIKNTSTSDSGGTEKPGEREEGQRAGAYHLNRDPEHSHWKDSEN</sequence>
<feature type="compositionally biased region" description="Polar residues" evidence="1">
    <location>
        <begin position="12"/>
        <end position="27"/>
    </location>
</feature>
<dbReference type="AlphaFoldDB" id="A0A7R9QGW1"/>
<accession>A0A7R9QGW1</accession>
<feature type="compositionally biased region" description="Basic and acidic residues" evidence="1">
    <location>
        <begin position="46"/>
        <end position="60"/>
    </location>
</feature>
<name>A0A7R9QGW1_9ACAR</name>
<gene>
    <name evidence="2" type="ORF">ONB1V03_LOCUS5229</name>
</gene>